<gene>
    <name evidence="1" type="ORF">HPB47_024357</name>
</gene>
<organism evidence="1 2">
    <name type="scientific">Ixodes persulcatus</name>
    <name type="common">Taiga tick</name>
    <dbReference type="NCBI Taxonomy" id="34615"/>
    <lineage>
        <taxon>Eukaryota</taxon>
        <taxon>Metazoa</taxon>
        <taxon>Ecdysozoa</taxon>
        <taxon>Arthropoda</taxon>
        <taxon>Chelicerata</taxon>
        <taxon>Arachnida</taxon>
        <taxon>Acari</taxon>
        <taxon>Parasitiformes</taxon>
        <taxon>Ixodida</taxon>
        <taxon>Ixodoidea</taxon>
        <taxon>Ixodidae</taxon>
        <taxon>Ixodinae</taxon>
        <taxon>Ixodes</taxon>
    </lineage>
</organism>
<reference evidence="1 2" key="1">
    <citation type="journal article" date="2020" name="Cell">
        <title>Large-Scale Comparative Analyses of Tick Genomes Elucidate Their Genetic Diversity and Vector Capacities.</title>
        <authorList>
            <consortium name="Tick Genome and Microbiome Consortium (TIGMIC)"/>
            <person name="Jia N."/>
            <person name="Wang J."/>
            <person name="Shi W."/>
            <person name="Du L."/>
            <person name="Sun Y."/>
            <person name="Zhan W."/>
            <person name="Jiang J.F."/>
            <person name="Wang Q."/>
            <person name="Zhang B."/>
            <person name="Ji P."/>
            <person name="Bell-Sakyi L."/>
            <person name="Cui X.M."/>
            <person name="Yuan T.T."/>
            <person name="Jiang B.G."/>
            <person name="Yang W.F."/>
            <person name="Lam T.T."/>
            <person name="Chang Q.C."/>
            <person name="Ding S.J."/>
            <person name="Wang X.J."/>
            <person name="Zhu J.G."/>
            <person name="Ruan X.D."/>
            <person name="Zhao L."/>
            <person name="Wei J.T."/>
            <person name="Ye R.Z."/>
            <person name="Que T.C."/>
            <person name="Du C.H."/>
            <person name="Zhou Y.H."/>
            <person name="Cheng J.X."/>
            <person name="Dai P.F."/>
            <person name="Guo W.B."/>
            <person name="Han X.H."/>
            <person name="Huang E.J."/>
            <person name="Li L.F."/>
            <person name="Wei W."/>
            <person name="Gao Y.C."/>
            <person name="Liu J.Z."/>
            <person name="Shao H.Z."/>
            <person name="Wang X."/>
            <person name="Wang C.C."/>
            <person name="Yang T.C."/>
            <person name="Huo Q.B."/>
            <person name="Li W."/>
            <person name="Chen H.Y."/>
            <person name="Chen S.E."/>
            <person name="Zhou L.G."/>
            <person name="Ni X.B."/>
            <person name="Tian J.H."/>
            <person name="Sheng Y."/>
            <person name="Liu T."/>
            <person name="Pan Y.S."/>
            <person name="Xia L.Y."/>
            <person name="Li J."/>
            <person name="Zhao F."/>
            <person name="Cao W.C."/>
        </authorList>
    </citation>
    <scope>NUCLEOTIDE SEQUENCE [LARGE SCALE GENOMIC DNA]</scope>
    <source>
        <strain evidence="1">Iper-2018</strain>
    </source>
</reference>
<comment type="caution">
    <text evidence="1">The sequence shown here is derived from an EMBL/GenBank/DDBJ whole genome shotgun (WGS) entry which is preliminary data.</text>
</comment>
<evidence type="ECO:0000313" key="1">
    <source>
        <dbReference type="EMBL" id="KAG0428679.1"/>
    </source>
</evidence>
<protein>
    <submittedName>
        <fullName evidence="1">Uncharacterized protein</fullName>
    </submittedName>
</protein>
<name>A0AC60Q7H4_IXOPE</name>
<proteinExistence type="predicted"/>
<accession>A0AC60Q7H4</accession>
<evidence type="ECO:0000313" key="2">
    <source>
        <dbReference type="Proteomes" id="UP000805193"/>
    </source>
</evidence>
<sequence length="174" mass="20249">MSPRPLYKQLWQQVLKTGGLISIPEVLSRRVFDLMLEEKAMFFCDLLLLYTTIARVYPGGYDGEFYRGYDYVINNEFTMFVRKGLDPRIRRKLHLRLRWLWESGLPQDWVHNQMERALESEKSKGGVSASNMKLEDVGAIFYLFLIGLGFSASVFILEVFAAFVSSRHNKLLPQ</sequence>
<dbReference type="Proteomes" id="UP000805193">
    <property type="component" value="Unassembled WGS sequence"/>
</dbReference>
<keyword evidence="2" id="KW-1185">Reference proteome</keyword>
<dbReference type="EMBL" id="JABSTQ010009497">
    <property type="protein sequence ID" value="KAG0428679.1"/>
    <property type="molecule type" value="Genomic_DNA"/>
</dbReference>